<dbReference type="GO" id="GO:0032259">
    <property type="term" value="P:methylation"/>
    <property type="evidence" value="ECO:0007669"/>
    <property type="project" value="UniProtKB-KW"/>
</dbReference>
<protein>
    <submittedName>
        <fullName evidence="2">Methyltransferase family protein</fullName>
    </submittedName>
</protein>
<accession>A0A2P8CXJ4</accession>
<evidence type="ECO:0000313" key="2">
    <source>
        <dbReference type="EMBL" id="PSK89669.1"/>
    </source>
</evidence>
<comment type="caution">
    <text evidence="2">The sequence shown here is derived from an EMBL/GenBank/DDBJ whole genome shotgun (WGS) entry which is preliminary data.</text>
</comment>
<keyword evidence="3" id="KW-1185">Reference proteome</keyword>
<dbReference type="AlphaFoldDB" id="A0A2P8CXJ4"/>
<evidence type="ECO:0000313" key="3">
    <source>
        <dbReference type="Proteomes" id="UP000240542"/>
    </source>
</evidence>
<dbReference type="Gene3D" id="3.40.50.150">
    <property type="entry name" value="Vaccinia Virus protein VP39"/>
    <property type="match status" value="1"/>
</dbReference>
<dbReference type="RefSeq" id="WP_245929092.1">
    <property type="nucleotide sequence ID" value="NZ_PYGA01000025.1"/>
</dbReference>
<dbReference type="Pfam" id="PF13649">
    <property type="entry name" value="Methyltransf_25"/>
    <property type="match status" value="1"/>
</dbReference>
<dbReference type="CDD" id="cd02440">
    <property type="entry name" value="AdoMet_MTases"/>
    <property type="match status" value="1"/>
</dbReference>
<dbReference type="EMBL" id="PYGA01000025">
    <property type="protein sequence ID" value="PSK89669.1"/>
    <property type="molecule type" value="Genomic_DNA"/>
</dbReference>
<dbReference type="Proteomes" id="UP000240542">
    <property type="component" value="Unassembled WGS sequence"/>
</dbReference>
<feature type="domain" description="Methyltransferase" evidence="1">
    <location>
        <begin position="64"/>
        <end position="159"/>
    </location>
</feature>
<keyword evidence="2" id="KW-0489">Methyltransferase</keyword>
<keyword evidence="2" id="KW-0808">Transferase</keyword>
<organism evidence="2 3">
    <name type="scientific">Murinocardiopsis flavida</name>
    <dbReference type="NCBI Taxonomy" id="645275"/>
    <lineage>
        <taxon>Bacteria</taxon>
        <taxon>Bacillati</taxon>
        <taxon>Actinomycetota</taxon>
        <taxon>Actinomycetes</taxon>
        <taxon>Streptosporangiales</taxon>
        <taxon>Nocardiopsidaceae</taxon>
        <taxon>Murinocardiopsis</taxon>
    </lineage>
</organism>
<dbReference type="GO" id="GO:0008168">
    <property type="term" value="F:methyltransferase activity"/>
    <property type="evidence" value="ECO:0007669"/>
    <property type="project" value="UniProtKB-KW"/>
</dbReference>
<proteinExistence type="predicted"/>
<sequence length="275" mass="29896">MSGEIHADPATARSIERNRAMWDERVPLHEVSDFYDVAGFRAGAEALTDFQIAEVGDVQGKSLLHLQCHIGLETLAFARRGAAVTGLDFSEPAVRSARGLAADIGAADAEFVAADVYAAPEALGGRRFDIVYTGVGALCWLPDIPRWAGVVARLLEPGGACYLAEFHPFGDALDGETGTTVTFDYFDEDGEVIDMSGSYADFDAATAHNTSVQWRHRVGSVVTALAAEGLRLEFLHEHPTTLFQRFDALERHGDRFHYPTGVPRAPLMYSLRARA</sequence>
<name>A0A2P8CXJ4_9ACTN</name>
<reference evidence="2 3" key="1">
    <citation type="submission" date="2018-03" db="EMBL/GenBank/DDBJ databases">
        <title>Genomic Encyclopedia of Archaeal and Bacterial Type Strains, Phase II (KMG-II): from individual species to whole genera.</title>
        <authorList>
            <person name="Goeker M."/>
        </authorList>
    </citation>
    <scope>NUCLEOTIDE SEQUENCE [LARGE SCALE GENOMIC DNA]</scope>
    <source>
        <strain evidence="2 3">DSM 45312</strain>
    </source>
</reference>
<dbReference type="SUPFAM" id="SSF53335">
    <property type="entry name" value="S-adenosyl-L-methionine-dependent methyltransferases"/>
    <property type="match status" value="1"/>
</dbReference>
<dbReference type="InterPro" id="IPR029063">
    <property type="entry name" value="SAM-dependent_MTases_sf"/>
</dbReference>
<evidence type="ECO:0000259" key="1">
    <source>
        <dbReference type="Pfam" id="PF13649"/>
    </source>
</evidence>
<gene>
    <name evidence="2" type="ORF">CLV63_12563</name>
</gene>
<dbReference type="InterPro" id="IPR041698">
    <property type="entry name" value="Methyltransf_25"/>
</dbReference>